<dbReference type="NCBIfam" id="TIGR00512">
    <property type="entry name" value="salvage_mtnA"/>
    <property type="match status" value="1"/>
</dbReference>
<reference evidence="2" key="1">
    <citation type="submission" date="2018-05" db="EMBL/GenBank/DDBJ databases">
        <authorList>
            <person name="Lanie J.A."/>
            <person name="Ng W.-L."/>
            <person name="Kazmierczak K.M."/>
            <person name="Andrzejewski T.M."/>
            <person name="Davidsen T.M."/>
            <person name="Wayne K.J."/>
            <person name="Tettelin H."/>
            <person name="Glass J.I."/>
            <person name="Rusch D."/>
            <person name="Podicherti R."/>
            <person name="Tsui H.-C.T."/>
            <person name="Winkler M.E."/>
        </authorList>
    </citation>
    <scope>NUCLEOTIDE SEQUENCE</scope>
</reference>
<dbReference type="PANTHER" id="PTHR43475">
    <property type="entry name" value="METHYLTHIORIBOSE-1-PHOSPHATE ISOMERASE"/>
    <property type="match status" value="1"/>
</dbReference>
<name>A0A381S700_9ZZZZ</name>
<dbReference type="SUPFAM" id="SSF100950">
    <property type="entry name" value="NagB/RpiA/CoA transferase-like"/>
    <property type="match status" value="1"/>
</dbReference>
<dbReference type="InterPro" id="IPR042529">
    <property type="entry name" value="IF_2B-like_C"/>
</dbReference>
<sequence>VNEIRPIEWANGTLRLLDQTRLPSEEVIVEAHGYLEAVNAIKTMQVRGAPAIGVTAAYAVAMAARDLSFSERTTFLQRLTEAGTVIKAARPTAVNLMWAVDRMLAIAESETDTAKIKDRLLLEAVSIEKQDEDINRRMGSHGIELMPDGGSVLTHCNAGALATAAFGTAVGVIRAGWEDGKRFKVFNTETRPFLQGARLTAWEFKKLGIPSTLVVDSAAGMLMRRGEIGCVITGADRIAANGDTANKIGTYTLAVLAKENGIPFYVAAPISTVDMSLSNGDEIEIEKRASSEVTEFRGIPVAPEGVIALNPAFDVTPARYVNAIITETGVVRPPFIEGLDTAVKSAG</sequence>
<evidence type="ECO:0000313" key="2">
    <source>
        <dbReference type="EMBL" id="SUZ98027.1"/>
    </source>
</evidence>
<dbReference type="Gene3D" id="3.40.50.10470">
    <property type="entry name" value="Translation initiation factor eif-2b, domain 2"/>
    <property type="match status" value="1"/>
</dbReference>
<dbReference type="FunFam" id="3.40.50.10470:FF:000006">
    <property type="entry name" value="Methylthioribose-1-phosphate isomerase"/>
    <property type="match status" value="1"/>
</dbReference>
<evidence type="ECO:0008006" key="3">
    <source>
        <dbReference type="Google" id="ProtNLM"/>
    </source>
</evidence>
<protein>
    <recommendedName>
        <fullName evidence="3">S-methyl-5-thioribose-1-phosphate isomerase</fullName>
    </recommendedName>
</protein>
<accession>A0A381S700</accession>
<dbReference type="EMBL" id="UINC01002565">
    <property type="protein sequence ID" value="SUZ98027.1"/>
    <property type="molecule type" value="Genomic_DNA"/>
</dbReference>
<dbReference type="NCBIfam" id="TIGR00524">
    <property type="entry name" value="eIF-2B_rel"/>
    <property type="match status" value="1"/>
</dbReference>
<dbReference type="PANTHER" id="PTHR43475:SF1">
    <property type="entry name" value="METHYLTHIORIBOSE-1-PHOSPHATE ISOMERASE"/>
    <property type="match status" value="1"/>
</dbReference>
<dbReference type="HAMAP" id="MF_01678">
    <property type="entry name" value="Salvage_MtnA"/>
    <property type="match status" value="1"/>
</dbReference>
<dbReference type="InterPro" id="IPR011559">
    <property type="entry name" value="Initiation_fac_2B_a/b/d"/>
</dbReference>
<dbReference type="InterPro" id="IPR027363">
    <property type="entry name" value="M1Pi_N"/>
</dbReference>
<gene>
    <name evidence="2" type="ORF">METZ01_LOCUS50881</name>
</gene>
<evidence type="ECO:0000256" key="1">
    <source>
        <dbReference type="ARBA" id="ARBA00023235"/>
    </source>
</evidence>
<dbReference type="Pfam" id="PF01008">
    <property type="entry name" value="IF-2B"/>
    <property type="match status" value="1"/>
</dbReference>
<dbReference type="InterPro" id="IPR000649">
    <property type="entry name" value="IF-2B-related"/>
</dbReference>
<dbReference type="InterPro" id="IPR005251">
    <property type="entry name" value="IF-M1Pi"/>
</dbReference>
<dbReference type="GO" id="GO:0046523">
    <property type="term" value="F:S-methyl-5-thioribose-1-phosphate isomerase activity"/>
    <property type="evidence" value="ECO:0007669"/>
    <property type="project" value="TreeGrafter"/>
</dbReference>
<dbReference type="Gene3D" id="1.20.120.420">
    <property type="entry name" value="translation initiation factor eif-2b, domain 1"/>
    <property type="match status" value="1"/>
</dbReference>
<organism evidence="2">
    <name type="scientific">marine metagenome</name>
    <dbReference type="NCBI Taxonomy" id="408172"/>
    <lineage>
        <taxon>unclassified sequences</taxon>
        <taxon>metagenomes</taxon>
        <taxon>ecological metagenomes</taxon>
    </lineage>
</organism>
<dbReference type="AlphaFoldDB" id="A0A381S700"/>
<dbReference type="InterPro" id="IPR037171">
    <property type="entry name" value="NagB/RpiA_transferase-like"/>
</dbReference>
<feature type="non-terminal residue" evidence="2">
    <location>
        <position position="1"/>
    </location>
</feature>
<dbReference type="FunFam" id="1.20.120.420:FF:000003">
    <property type="entry name" value="Methylthioribose-1-phosphate isomerase"/>
    <property type="match status" value="1"/>
</dbReference>
<dbReference type="GO" id="GO:0019509">
    <property type="term" value="P:L-methionine salvage from methylthioadenosine"/>
    <property type="evidence" value="ECO:0007669"/>
    <property type="project" value="TreeGrafter"/>
</dbReference>
<keyword evidence="1" id="KW-0413">Isomerase</keyword>
<proteinExistence type="inferred from homology"/>
<dbReference type="NCBIfam" id="NF004326">
    <property type="entry name" value="PRK05720.1"/>
    <property type="match status" value="1"/>
</dbReference>